<dbReference type="EMBL" id="CP055156">
    <property type="protein sequence ID" value="QNF34761.1"/>
    <property type="molecule type" value="Genomic_DNA"/>
</dbReference>
<evidence type="ECO:0008006" key="3">
    <source>
        <dbReference type="Google" id="ProtNLM"/>
    </source>
</evidence>
<name>A0A7G7GC77_9BACT</name>
<dbReference type="KEGG" id="aswu:HUW51_19255"/>
<evidence type="ECO:0000313" key="1">
    <source>
        <dbReference type="EMBL" id="QNF34761.1"/>
    </source>
</evidence>
<reference evidence="1 2" key="1">
    <citation type="journal article" date="2018" name="Int. J. Syst. Evol. Microbiol.">
        <title>Adhaeribacter swui sp. nov., isolated from wet mud.</title>
        <authorList>
            <person name="Kim D.U."/>
            <person name="Kim K.W."/>
            <person name="Kang M.S."/>
            <person name="Kim J.Y."/>
            <person name="Jang J.H."/>
            <person name="Kim M.K."/>
        </authorList>
    </citation>
    <scope>NUCLEOTIDE SEQUENCE [LARGE SCALE GENOMIC DNA]</scope>
    <source>
        <strain evidence="1 2">KCTC 52873</strain>
    </source>
</reference>
<evidence type="ECO:0000313" key="2">
    <source>
        <dbReference type="Proteomes" id="UP000515237"/>
    </source>
</evidence>
<accession>A0A7G7GC77</accession>
<dbReference type="RefSeq" id="WP_185271255.1">
    <property type="nucleotide sequence ID" value="NZ_CP055156.1"/>
</dbReference>
<keyword evidence="2" id="KW-1185">Reference proteome</keyword>
<protein>
    <recommendedName>
        <fullName evidence="3">GNAT family N-acetyltransferase</fullName>
    </recommendedName>
</protein>
<organism evidence="1 2">
    <name type="scientific">Adhaeribacter swui</name>
    <dbReference type="NCBI Taxonomy" id="2086471"/>
    <lineage>
        <taxon>Bacteria</taxon>
        <taxon>Pseudomonadati</taxon>
        <taxon>Bacteroidota</taxon>
        <taxon>Cytophagia</taxon>
        <taxon>Cytophagales</taxon>
        <taxon>Hymenobacteraceae</taxon>
        <taxon>Adhaeribacter</taxon>
    </lineage>
</organism>
<gene>
    <name evidence="1" type="ORF">HUW51_19255</name>
</gene>
<proteinExistence type="predicted"/>
<sequence length="179" mass="21265">MEVLLEKENYTFILDKQFDYKYLAPIGRYVQWKLEHQHWDDYNELYHATRLVENLLRNPEVWIDSHAILKNNAPAGVILMVGGKIKKLEDKYPIINEDQSLLLKYFHIQDKGQGLGSFWLNSIILPYYRALEFKEIYVNSSHPHSFGFYRRIGSLINTYQQPSDNNRYTREGSCFKVNL</sequence>
<dbReference type="Proteomes" id="UP000515237">
    <property type="component" value="Chromosome"/>
</dbReference>
<dbReference type="AlphaFoldDB" id="A0A7G7GC77"/>